<reference evidence="9 10" key="1">
    <citation type="submission" date="2022-01" db="EMBL/GenBank/DDBJ databases">
        <title>Collection of gut derived symbiotic bacterial strains cultured from healthy donors.</title>
        <authorList>
            <person name="Lin H."/>
            <person name="Kohout C."/>
            <person name="Waligurski E."/>
            <person name="Pamer E.G."/>
        </authorList>
    </citation>
    <scope>NUCLEOTIDE SEQUENCE [LARGE SCALE GENOMIC DNA]</scope>
    <source>
        <strain evidence="9 10">DFI.7.58</strain>
    </source>
</reference>
<feature type="transmembrane region" description="Helical" evidence="8">
    <location>
        <begin position="83"/>
        <end position="107"/>
    </location>
</feature>
<protein>
    <submittedName>
        <fullName evidence="9">Cation transport protein</fullName>
    </submittedName>
</protein>
<dbReference type="EMBL" id="JAKNHQ010000012">
    <property type="protein sequence ID" value="MCG4611200.1"/>
    <property type="molecule type" value="Genomic_DNA"/>
</dbReference>
<comment type="caution">
    <text evidence="9">The sequence shown here is derived from an EMBL/GenBank/DDBJ whole genome shotgun (WGS) entry which is preliminary data.</text>
</comment>
<evidence type="ECO:0000256" key="7">
    <source>
        <dbReference type="ARBA" id="ARBA00023136"/>
    </source>
</evidence>
<feature type="transmembrane region" description="Helical" evidence="8">
    <location>
        <begin position="137"/>
        <end position="157"/>
    </location>
</feature>
<evidence type="ECO:0000256" key="5">
    <source>
        <dbReference type="ARBA" id="ARBA00022989"/>
    </source>
</evidence>
<accession>A0ABS9MK80</accession>
<keyword evidence="6" id="KW-0406">Ion transport</keyword>
<dbReference type="PANTHER" id="PTHR32024:SF1">
    <property type="entry name" value="KTR SYSTEM POTASSIUM UPTAKE PROTEIN B"/>
    <property type="match status" value="1"/>
</dbReference>
<organism evidence="9 10">
    <name type="scientific">Anaeromassilibacillus senegalensis</name>
    <dbReference type="NCBI Taxonomy" id="1673717"/>
    <lineage>
        <taxon>Bacteria</taxon>
        <taxon>Bacillati</taxon>
        <taxon>Bacillota</taxon>
        <taxon>Clostridia</taxon>
        <taxon>Eubacteriales</taxon>
        <taxon>Acutalibacteraceae</taxon>
        <taxon>Anaeromassilibacillus</taxon>
    </lineage>
</organism>
<feature type="transmembrane region" description="Helical" evidence="8">
    <location>
        <begin position="20"/>
        <end position="43"/>
    </location>
</feature>
<feature type="transmembrane region" description="Helical" evidence="8">
    <location>
        <begin position="365"/>
        <end position="385"/>
    </location>
</feature>
<keyword evidence="10" id="KW-1185">Reference proteome</keyword>
<feature type="transmembrane region" description="Helical" evidence="8">
    <location>
        <begin position="312"/>
        <end position="345"/>
    </location>
</feature>
<dbReference type="InterPro" id="IPR003445">
    <property type="entry name" value="Cat_transpt"/>
</dbReference>
<evidence type="ECO:0000256" key="1">
    <source>
        <dbReference type="ARBA" id="ARBA00004651"/>
    </source>
</evidence>
<feature type="transmembrane region" description="Helical" evidence="8">
    <location>
        <begin position="49"/>
        <end position="71"/>
    </location>
</feature>
<evidence type="ECO:0000256" key="8">
    <source>
        <dbReference type="SAM" id="Phobius"/>
    </source>
</evidence>
<evidence type="ECO:0000256" key="3">
    <source>
        <dbReference type="ARBA" id="ARBA00022475"/>
    </source>
</evidence>
<sequence length="463" mass="49896">MIELQESFSLFKRLKSVPPVRLIVVSFFVVIMIGTTLLTLPITSRSGQFTAVIDALFTATSATCVTGLVTFDTWTHWNVFGQVVIILLIQTGGLGVITFTTGFTLLARRKLGLRELQLASENTSGDTMDVYQLVRTILIFTFSSELIGAAVLALRFVPKFGAHGIWISVFTAISAFCNAGFDILGFEKPDNSLIGYANDPLVCIPVALLIIVGGLGFIVIHNIYYAKLFPSLKKKKRLPLNLHSRVAICMTVALLVIGTVGFLAFEWNNTLEGKNFFQKLLVSFFQSTSARTAGFASVDIASEHDITKLLTVILMFIGAAPAGTGGGIKVTTFVVLVATVVSVMFGKEDTTLNHRRIEKGTVYRALSITTVSMLVVFFATGVILATNDHPISAIDALFEATSAFGTVGLTASLTPTLNWISKFVLSLTMFIGRVGPISLALAIAIKRARNKGAILPEGKIVVG</sequence>
<dbReference type="PANTHER" id="PTHR32024">
    <property type="entry name" value="TRK SYSTEM POTASSIUM UPTAKE PROTEIN TRKG-RELATED"/>
    <property type="match status" value="1"/>
</dbReference>
<dbReference type="RefSeq" id="WP_237966914.1">
    <property type="nucleotide sequence ID" value="NZ_JAKNHQ010000012.1"/>
</dbReference>
<dbReference type="Pfam" id="PF02386">
    <property type="entry name" value="TrkH"/>
    <property type="match status" value="1"/>
</dbReference>
<keyword evidence="7 8" id="KW-0472">Membrane</keyword>
<dbReference type="Proteomes" id="UP001298681">
    <property type="component" value="Unassembled WGS sequence"/>
</dbReference>
<evidence type="ECO:0000256" key="6">
    <source>
        <dbReference type="ARBA" id="ARBA00023065"/>
    </source>
</evidence>
<keyword evidence="2" id="KW-0813">Transport</keyword>
<evidence type="ECO:0000313" key="9">
    <source>
        <dbReference type="EMBL" id="MCG4611200.1"/>
    </source>
</evidence>
<keyword evidence="5 8" id="KW-1133">Transmembrane helix</keyword>
<gene>
    <name evidence="9" type="ORF">L0P57_09685</name>
</gene>
<proteinExistence type="predicted"/>
<name>A0ABS9MK80_9FIRM</name>
<feature type="transmembrane region" description="Helical" evidence="8">
    <location>
        <begin position="423"/>
        <end position="445"/>
    </location>
</feature>
<evidence type="ECO:0000313" key="10">
    <source>
        <dbReference type="Proteomes" id="UP001298681"/>
    </source>
</evidence>
<evidence type="ECO:0000256" key="4">
    <source>
        <dbReference type="ARBA" id="ARBA00022692"/>
    </source>
</evidence>
<comment type="subcellular location">
    <subcellularLocation>
        <location evidence="1">Cell membrane</location>
        <topology evidence="1">Multi-pass membrane protein</topology>
    </subcellularLocation>
</comment>
<keyword evidence="3" id="KW-1003">Cell membrane</keyword>
<feature type="transmembrane region" description="Helical" evidence="8">
    <location>
        <begin position="164"/>
        <end position="184"/>
    </location>
</feature>
<keyword evidence="4 8" id="KW-0812">Transmembrane</keyword>
<evidence type="ECO:0000256" key="2">
    <source>
        <dbReference type="ARBA" id="ARBA00022448"/>
    </source>
</evidence>
<feature type="transmembrane region" description="Helical" evidence="8">
    <location>
        <begin position="204"/>
        <end position="225"/>
    </location>
</feature>
<feature type="transmembrane region" description="Helical" evidence="8">
    <location>
        <begin position="246"/>
        <end position="265"/>
    </location>
</feature>